<reference evidence="2" key="1">
    <citation type="submission" date="2020-07" db="EMBL/GenBank/DDBJ databases">
        <title>Huge and variable diversity of episymbiotic CPR bacteria and DPANN archaea in groundwater ecosystems.</title>
        <authorList>
            <person name="He C.Y."/>
            <person name="Keren R."/>
            <person name="Whittaker M."/>
            <person name="Farag I.F."/>
            <person name="Doudna J."/>
            <person name="Cate J.H.D."/>
            <person name="Banfield J.F."/>
        </authorList>
    </citation>
    <scope>NUCLEOTIDE SEQUENCE</scope>
    <source>
        <strain evidence="2">NC_groundwater_1664_Pr3_B-0.1um_52_9</strain>
    </source>
</reference>
<evidence type="ECO:0000313" key="3">
    <source>
        <dbReference type="Proteomes" id="UP000807825"/>
    </source>
</evidence>
<dbReference type="Pfam" id="PF08241">
    <property type="entry name" value="Methyltransf_11"/>
    <property type="match status" value="1"/>
</dbReference>
<keyword evidence="2" id="KW-0808">Transferase</keyword>
<proteinExistence type="predicted"/>
<dbReference type="GO" id="GO:0032259">
    <property type="term" value="P:methylation"/>
    <property type="evidence" value="ECO:0007669"/>
    <property type="project" value="UniProtKB-KW"/>
</dbReference>
<name>A0A9D6UYT2_9BACT</name>
<dbReference type="EMBL" id="JACRDE010000155">
    <property type="protein sequence ID" value="MBI5248901.1"/>
    <property type="molecule type" value="Genomic_DNA"/>
</dbReference>
<dbReference type="CDD" id="cd02440">
    <property type="entry name" value="AdoMet_MTases"/>
    <property type="match status" value="1"/>
</dbReference>
<dbReference type="GO" id="GO:0008757">
    <property type="term" value="F:S-adenosylmethionine-dependent methyltransferase activity"/>
    <property type="evidence" value="ECO:0007669"/>
    <property type="project" value="InterPro"/>
</dbReference>
<dbReference type="InterPro" id="IPR013216">
    <property type="entry name" value="Methyltransf_11"/>
</dbReference>
<dbReference type="InterPro" id="IPR029063">
    <property type="entry name" value="SAM-dependent_MTases_sf"/>
</dbReference>
<dbReference type="SUPFAM" id="SSF53335">
    <property type="entry name" value="S-adenosyl-L-methionine-dependent methyltransferases"/>
    <property type="match status" value="1"/>
</dbReference>
<dbReference type="Proteomes" id="UP000807825">
    <property type="component" value="Unassembled WGS sequence"/>
</dbReference>
<protein>
    <submittedName>
        <fullName evidence="2">Class I SAM-dependent methyltransferase</fullName>
    </submittedName>
</protein>
<dbReference type="AlphaFoldDB" id="A0A9D6UYT2"/>
<accession>A0A9D6UYT2</accession>
<keyword evidence="2" id="KW-0489">Methyltransferase</keyword>
<dbReference type="Gene3D" id="3.40.50.150">
    <property type="entry name" value="Vaccinia Virus protein VP39"/>
    <property type="match status" value="1"/>
</dbReference>
<evidence type="ECO:0000313" key="2">
    <source>
        <dbReference type="EMBL" id="MBI5248901.1"/>
    </source>
</evidence>
<feature type="domain" description="Methyltransferase type 11" evidence="1">
    <location>
        <begin position="122"/>
        <end position="184"/>
    </location>
</feature>
<gene>
    <name evidence="2" type="ORF">HY912_05350</name>
</gene>
<organism evidence="2 3">
    <name type="scientific">Desulfomonile tiedjei</name>
    <dbReference type="NCBI Taxonomy" id="2358"/>
    <lineage>
        <taxon>Bacteria</taxon>
        <taxon>Pseudomonadati</taxon>
        <taxon>Thermodesulfobacteriota</taxon>
        <taxon>Desulfomonilia</taxon>
        <taxon>Desulfomonilales</taxon>
        <taxon>Desulfomonilaceae</taxon>
        <taxon>Desulfomonile</taxon>
    </lineage>
</organism>
<comment type="caution">
    <text evidence="2">The sequence shown here is derived from an EMBL/GenBank/DDBJ whole genome shotgun (WGS) entry which is preliminary data.</text>
</comment>
<evidence type="ECO:0000259" key="1">
    <source>
        <dbReference type="Pfam" id="PF08241"/>
    </source>
</evidence>
<sequence>MNEVLSKKAEKIASIVRCPACYGSLVISAPDISCTVCGSNYTFESNCPILMTPEDREHLNRFLATHASQTVPSANSRIRRWLFPPGPCYDPRRPERMARLWSRFDSSSVIVDVGAQSARLREDVVTVDLAPFAGVDVVGNAHRLPIGDNSVDLIINTGVLEHVEDADSVVAEFHRVLRPGGLVYTEIPFMQGYHPDPADFMRLTYSGLNRTFRQFHIEEMDVSSGPFSGLAWVVREVLASIFNGTGTFTWAWMMSGWLTFWLKYLDRWTVSKPFSHRVASSYYVIARKPES</sequence>